<dbReference type="eggNOG" id="COG3168">
    <property type="taxonomic scope" value="Bacteria"/>
</dbReference>
<evidence type="ECO:0000256" key="1">
    <source>
        <dbReference type="SAM" id="MobiDB-lite"/>
    </source>
</evidence>
<dbReference type="Proteomes" id="UP000017396">
    <property type="component" value="Chromosome"/>
</dbReference>
<dbReference type="HOGENOM" id="CLU_1432697_0_0_3"/>
<dbReference type="KEGG" id="glj:GKIL_1237"/>
<proteinExistence type="predicted"/>
<keyword evidence="2" id="KW-0812">Transmembrane</keyword>
<protein>
    <submittedName>
        <fullName evidence="3">Uncharacterized protein</fullName>
    </submittedName>
</protein>
<dbReference type="RefSeq" id="WP_023172573.1">
    <property type="nucleotide sequence ID" value="NC_022600.1"/>
</dbReference>
<dbReference type="EMBL" id="CP003587">
    <property type="protein sequence ID" value="AGY57483.1"/>
    <property type="molecule type" value="Genomic_DNA"/>
</dbReference>
<sequence length="189" mass="20099">MLPTPLISRGEPLRPGNYSLWIALFAVLAVAVAGFVYSLQPSPEEPAAPGVQGEPEPPPAEHPAHRLVPHSQTRSGLIPLLPLPTRPLPGGVTDPFLSPTPKPPQLSTAPPIPIYRPVPRPVRPGAPRIVGIIGGGDLCAIVLWGERFLTVHPGDRVGDLRVRSISPARSSVTFDRGGRLLIGVLETRP</sequence>
<dbReference type="AlphaFoldDB" id="U5QF41"/>
<keyword evidence="2" id="KW-1133">Transmembrane helix</keyword>
<evidence type="ECO:0000313" key="4">
    <source>
        <dbReference type="Proteomes" id="UP000017396"/>
    </source>
</evidence>
<dbReference type="STRING" id="1183438.GKIL_1237"/>
<reference evidence="3 4" key="1">
    <citation type="journal article" date="2013" name="PLoS ONE">
        <title>Cultivation and Complete Genome Sequencing of Gloeobacter kilaueensis sp. nov., from a Lava Cave in Kilauea Caldera, Hawai'i.</title>
        <authorList>
            <person name="Saw J.H."/>
            <person name="Schatz M."/>
            <person name="Brown M.V."/>
            <person name="Kunkel D.D."/>
            <person name="Foster J.S."/>
            <person name="Shick H."/>
            <person name="Christensen S."/>
            <person name="Hou S."/>
            <person name="Wan X."/>
            <person name="Donachie S.P."/>
        </authorList>
    </citation>
    <scope>NUCLEOTIDE SEQUENCE [LARGE SCALE GENOMIC DNA]</scope>
    <source>
        <strain evidence="4">JS</strain>
    </source>
</reference>
<keyword evidence="4" id="KW-1185">Reference proteome</keyword>
<organism evidence="3 4">
    <name type="scientific">Gloeobacter kilaueensis (strain ATCC BAA-2537 / CCAP 1431/1 / ULC 316 / JS1)</name>
    <dbReference type="NCBI Taxonomy" id="1183438"/>
    <lineage>
        <taxon>Bacteria</taxon>
        <taxon>Bacillati</taxon>
        <taxon>Cyanobacteriota</taxon>
        <taxon>Cyanophyceae</taxon>
        <taxon>Gloeobacterales</taxon>
        <taxon>Gloeobacteraceae</taxon>
        <taxon>Gloeobacter</taxon>
    </lineage>
</organism>
<evidence type="ECO:0000313" key="3">
    <source>
        <dbReference type="EMBL" id="AGY57483.1"/>
    </source>
</evidence>
<feature type="transmembrane region" description="Helical" evidence="2">
    <location>
        <begin position="20"/>
        <end position="39"/>
    </location>
</feature>
<gene>
    <name evidence="3" type="ORF">GKIL_1237</name>
</gene>
<accession>U5QF41</accession>
<feature type="region of interest" description="Disordered" evidence="1">
    <location>
        <begin position="43"/>
        <end position="66"/>
    </location>
</feature>
<keyword evidence="2" id="KW-0472">Membrane</keyword>
<name>U5QF41_GLOK1</name>
<evidence type="ECO:0000256" key="2">
    <source>
        <dbReference type="SAM" id="Phobius"/>
    </source>
</evidence>